<gene>
    <name evidence="1" type="ORF">HNR44_000696</name>
</gene>
<keyword evidence="2" id="KW-1185">Reference proteome</keyword>
<comment type="caution">
    <text evidence="1">The sequence shown here is derived from an EMBL/GenBank/DDBJ whole genome shotgun (WGS) entry which is preliminary data.</text>
</comment>
<dbReference type="AlphaFoldDB" id="A0A841PIP0"/>
<evidence type="ECO:0000313" key="2">
    <source>
        <dbReference type="Proteomes" id="UP000568839"/>
    </source>
</evidence>
<evidence type="ECO:0000313" key="1">
    <source>
        <dbReference type="EMBL" id="MBB6448747.1"/>
    </source>
</evidence>
<dbReference type="Proteomes" id="UP000568839">
    <property type="component" value="Unassembled WGS sequence"/>
</dbReference>
<protein>
    <submittedName>
        <fullName evidence="1">Uncharacterized protein</fullName>
    </submittedName>
</protein>
<sequence length="195" mass="22329">MTLGIQQVFYVPISTDAGITSQERSLRSIAAMTRHSRQKVTEVIRLAEKRGLKCPLDEDMTDAWIEDFLYPEKKLEASVRQVIDVDYLHEELAKPHVTLILLHEEYHHFAEKYKATMRIRRKPGELLEVDWASSTLFIIDPDTGEKVKNENLCICGRLIVSSTFLCGGFFVHGLSFINTRLNTWGAPPKLLFPII</sequence>
<accession>A0A841PIP0</accession>
<dbReference type="EMBL" id="JACHHJ010000001">
    <property type="protein sequence ID" value="MBB6448747.1"/>
    <property type="molecule type" value="Genomic_DNA"/>
</dbReference>
<name>A0A841PIP0_9BACL</name>
<reference evidence="1 2" key="1">
    <citation type="submission" date="2020-08" db="EMBL/GenBank/DDBJ databases">
        <title>Genomic Encyclopedia of Type Strains, Phase IV (KMG-IV): sequencing the most valuable type-strain genomes for metagenomic binning, comparative biology and taxonomic classification.</title>
        <authorList>
            <person name="Goeker M."/>
        </authorList>
    </citation>
    <scope>NUCLEOTIDE SEQUENCE [LARGE SCALE GENOMIC DNA]</scope>
    <source>
        <strain evidence="1 2">DSM 21769</strain>
    </source>
</reference>
<organism evidence="1 2">
    <name type="scientific">Geomicrobium halophilum</name>
    <dbReference type="NCBI Taxonomy" id="549000"/>
    <lineage>
        <taxon>Bacteria</taxon>
        <taxon>Bacillati</taxon>
        <taxon>Bacillota</taxon>
        <taxon>Bacilli</taxon>
        <taxon>Bacillales</taxon>
        <taxon>Geomicrobium</taxon>
    </lineage>
</organism>
<proteinExistence type="predicted"/>
<dbReference type="RefSeq" id="WP_184402694.1">
    <property type="nucleotide sequence ID" value="NZ_JACHHJ010000001.1"/>
</dbReference>